<dbReference type="InterPro" id="IPR038062">
    <property type="entry name" value="ScdA-like_N_sf"/>
</dbReference>
<proteinExistence type="predicted"/>
<dbReference type="Gene3D" id="1.10.3910.10">
    <property type="entry name" value="SP0561-like"/>
    <property type="match status" value="1"/>
</dbReference>
<dbReference type="SUPFAM" id="SSF64307">
    <property type="entry name" value="SirA-like"/>
    <property type="match status" value="1"/>
</dbReference>
<dbReference type="EMBL" id="FPHL01000038">
    <property type="protein sequence ID" value="SFV65210.1"/>
    <property type="molecule type" value="Genomic_DNA"/>
</dbReference>
<dbReference type="InterPro" id="IPR015077">
    <property type="entry name" value="DUF1858"/>
</dbReference>
<sequence length="169" mass="18994">MKEIKLETKIADLLNDYEGMKDILIKINPKFKKLNNPVLRRTLAKIAGVRQAAVVGGMDPVDLLNQLRTAVGQTPVDMTTPKGEVEAEEAPKWILKESKQTLNANEILDEERNPLVELHKALKAIAEGEVITIEADFQPEPLMDEMLKAGHEVFSREVAPNHFITYIKK</sequence>
<name>A0A1W1CH54_9ZZZZ</name>
<dbReference type="InterPro" id="IPR036868">
    <property type="entry name" value="TusA-like_sf"/>
</dbReference>
<dbReference type="AlphaFoldDB" id="A0A1W1CH54"/>
<dbReference type="SUPFAM" id="SSF140683">
    <property type="entry name" value="SP0561-like"/>
    <property type="match status" value="1"/>
</dbReference>
<accession>A0A1W1CH54</accession>
<feature type="domain" description="DUF1858" evidence="1">
    <location>
        <begin position="4"/>
        <end position="63"/>
    </location>
</feature>
<organism evidence="2">
    <name type="scientific">hydrothermal vent metagenome</name>
    <dbReference type="NCBI Taxonomy" id="652676"/>
    <lineage>
        <taxon>unclassified sequences</taxon>
        <taxon>metagenomes</taxon>
        <taxon>ecological metagenomes</taxon>
    </lineage>
</organism>
<reference evidence="2" key="1">
    <citation type="submission" date="2016-10" db="EMBL/GenBank/DDBJ databases">
        <authorList>
            <person name="de Groot N.N."/>
        </authorList>
    </citation>
    <scope>NUCLEOTIDE SEQUENCE</scope>
</reference>
<protein>
    <recommendedName>
        <fullName evidence="1">DUF1858 domain-containing protein</fullName>
    </recommendedName>
</protein>
<evidence type="ECO:0000259" key="1">
    <source>
        <dbReference type="Pfam" id="PF08984"/>
    </source>
</evidence>
<evidence type="ECO:0000313" key="2">
    <source>
        <dbReference type="EMBL" id="SFV65210.1"/>
    </source>
</evidence>
<dbReference type="Pfam" id="PF08984">
    <property type="entry name" value="DUF1858"/>
    <property type="match status" value="1"/>
</dbReference>
<gene>
    <name evidence="2" type="ORF">MNB_SV-10-750</name>
</gene>